<evidence type="ECO:0000256" key="5">
    <source>
        <dbReference type="PROSITE-ProRule" id="PRU00042"/>
    </source>
</evidence>
<feature type="repeat" description="WD" evidence="6">
    <location>
        <begin position="1091"/>
        <end position="1132"/>
    </location>
</feature>
<dbReference type="Gene3D" id="2.130.10.10">
    <property type="entry name" value="YVTN repeat-like/Quinoprotein amine dehydrogenase"/>
    <property type="match status" value="1"/>
</dbReference>
<dbReference type="InterPro" id="IPR019775">
    <property type="entry name" value="WD40_repeat_CS"/>
</dbReference>
<dbReference type="PANTHER" id="PTHR24189">
    <property type="entry name" value="MYOTROPHIN"/>
    <property type="match status" value="1"/>
</dbReference>
<evidence type="ECO:0000313" key="10">
    <source>
        <dbReference type="Proteomes" id="UP000605986"/>
    </source>
</evidence>
<dbReference type="PROSITE" id="PS00678">
    <property type="entry name" value="WD_REPEATS_1"/>
    <property type="match status" value="1"/>
</dbReference>
<dbReference type="Proteomes" id="UP000605986">
    <property type="component" value="Unassembled WGS sequence"/>
</dbReference>
<feature type="repeat" description="WD" evidence="6">
    <location>
        <begin position="1049"/>
        <end position="1090"/>
    </location>
</feature>
<name>A0A8H4KCX0_9HYPO</name>
<evidence type="ECO:0000256" key="2">
    <source>
        <dbReference type="ARBA" id="ARBA00022737"/>
    </source>
</evidence>
<dbReference type="CDD" id="cd00200">
    <property type="entry name" value="WD40"/>
    <property type="match status" value="1"/>
</dbReference>
<gene>
    <name evidence="9" type="ORF">F53441_9705</name>
</gene>
<evidence type="ECO:0000256" key="7">
    <source>
        <dbReference type="SAM" id="MobiDB-lite"/>
    </source>
</evidence>
<dbReference type="InterPro" id="IPR002110">
    <property type="entry name" value="Ankyrin_rpt"/>
</dbReference>
<dbReference type="SMART" id="SM00320">
    <property type="entry name" value="WD40"/>
    <property type="match status" value="7"/>
</dbReference>
<feature type="repeat" description="ANK" evidence="4">
    <location>
        <begin position="745"/>
        <end position="777"/>
    </location>
</feature>
<evidence type="ECO:0000256" key="4">
    <source>
        <dbReference type="PROSITE-ProRule" id="PRU00023"/>
    </source>
</evidence>
<proteinExistence type="predicted"/>
<dbReference type="InterPro" id="IPR036322">
    <property type="entry name" value="WD40_repeat_dom_sf"/>
</dbReference>
<dbReference type="InterPro" id="IPR015943">
    <property type="entry name" value="WD40/YVTN_repeat-like_dom_sf"/>
</dbReference>
<evidence type="ECO:0000256" key="6">
    <source>
        <dbReference type="PROSITE-ProRule" id="PRU00221"/>
    </source>
</evidence>
<feature type="repeat" description="ANK" evidence="4">
    <location>
        <begin position="911"/>
        <end position="943"/>
    </location>
</feature>
<dbReference type="InterPro" id="IPR011989">
    <property type="entry name" value="ARM-like"/>
</dbReference>
<dbReference type="EMBL" id="JAADJG010000446">
    <property type="protein sequence ID" value="KAF4446664.1"/>
    <property type="molecule type" value="Genomic_DNA"/>
</dbReference>
<dbReference type="PROSITE" id="PS50082">
    <property type="entry name" value="WD_REPEATS_2"/>
    <property type="match status" value="5"/>
</dbReference>
<accession>A0A8H4KCX0</accession>
<protein>
    <submittedName>
        <fullName evidence="9">C2H2 type zinc finger domain protein</fullName>
    </submittedName>
</protein>
<dbReference type="InterPro" id="IPR001680">
    <property type="entry name" value="WD40_rpt"/>
</dbReference>
<dbReference type="Gene3D" id="1.25.40.20">
    <property type="entry name" value="Ankyrin repeat-containing domain"/>
    <property type="match status" value="3"/>
</dbReference>
<keyword evidence="5" id="KW-0863">Zinc-finger</keyword>
<reference evidence="9" key="1">
    <citation type="submission" date="2020-01" db="EMBL/GenBank/DDBJ databases">
        <title>Identification and distribution of gene clusters putatively required for synthesis of sphingolipid metabolism inhibitors in phylogenetically diverse species of the filamentous fungus Fusarium.</title>
        <authorList>
            <person name="Kim H.-S."/>
            <person name="Busman M."/>
            <person name="Brown D.W."/>
            <person name="Divon H."/>
            <person name="Uhlig S."/>
            <person name="Proctor R.H."/>
        </authorList>
    </citation>
    <scope>NUCLEOTIDE SEQUENCE</scope>
    <source>
        <strain evidence="9">NRRL 53441</strain>
    </source>
</reference>
<dbReference type="PROSITE" id="PS00028">
    <property type="entry name" value="ZINC_FINGER_C2H2_1"/>
    <property type="match status" value="1"/>
</dbReference>
<feature type="region of interest" description="Disordered" evidence="7">
    <location>
        <begin position="268"/>
        <end position="328"/>
    </location>
</feature>
<dbReference type="SMART" id="SM00248">
    <property type="entry name" value="ANK"/>
    <property type="match status" value="9"/>
</dbReference>
<dbReference type="Pfam" id="PF00023">
    <property type="entry name" value="Ank"/>
    <property type="match status" value="1"/>
</dbReference>
<dbReference type="PRINTS" id="PR00320">
    <property type="entry name" value="GPROTEINBRPT"/>
</dbReference>
<feature type="repeat" description="ANK" evidence="4">
    <location>
        <begin position="679"/>
        <end position="711"/>
    </location>
</feature>
<dbReference type="Gene3D" id="1.25.10.10">
    <property type="entry name" value="Leucine-rich Repeat Variant"/>
    <property type="match status" value="1"/>
</dbReference>
<feature type="repeat" description="ANK" evidence="4">
    <location>
        <begin position="712"/>
        <end position="744"/>
    </location>
</feature>
<dbReference type="PANTHER" id="PTHR24189:SF50">
    <property type="entry name" value="ANKYRIN REPEAT AND SOCS BOX PROTEIN 2"/>
    <property type="match status" value="1"/>
</dbReference>
<dbReference type="Pfam" id="PF00400">
    <property type="entry name" value="WD40"/>
    <property type="match status" value="6"/>
</dbReference>
<dbReference type="InterPro" id="IPR050745">
    <property type="entry name" value="Multifunctional_regulatory"/>
</dbReference>
<dbReference type="GO" id="GO:0005634">
    <property type="term" value="C:nucleus"/>
    <property type="evidence" value="ECO:0007669"/>
    <property type="project" value="TreeGrafter"/>
</dbReference>
<feature type="repeat" description="WD" evidence="6">
    <location>
        <begin position="1262"/>
        <end position="1301"/>
    </location>
</feature>
<keyword evidence="5" id="KW-0862">Zinc</keyword>
<feature type="compositionally biased region" description="Polar residues" evidence="7">
    <location>
        <begin position="319"/>
        <end position="328"/>
    </location>
</feature>
<feature type="repeat" description="WD" evidence="6">
    <location>
        <begin position="1220"/>
        <end position="1261"/>
    </location>
</feature>
<comment type="caution">
    <text evidence="9">The sequence shown here is derived from an EMBL/GenBank/DDBJ whole genome shotgun (WGS) entry which is preliminary data.</text>
</comment>
<feature type="region of interest" description="Disordered" evidence="7">
    <location>
        <begin position="110"/>
        <end position="135"/>
    </location>
</feature>
<dbReference type="PROSITE" id="PS50157">
    <property type="entry name" value="ZINC_FINGER_C2H2_2"/>
    <property type="match status" value="1"/>
</dbReference>
<organism evidence="9 10">
    <name type="scientific">Fusarium austroafricanum</name>
    <dbReference type="NCBI Taxonomy" id="2364996"/>
    <lineage>
        <taxon>Eukaryota</taxon>
        <taxon>Fungi</taxon>
        <taxon>Dikarya</taxon>
        <taxon>Ascomycota</taxon>
        <taxon>Pezizomycotina</taxon>
        <taxon>Sordariomycetes</taxon>
        <taxon>Hypocreomycetidae</taxon>
        <taxon>Hypocreales</taxon>
        <taxon>Nectriaceae</taxon>
        <taxon>Fusarium</taxon>
        <taxon>Fusarium concolor species complex</taxon>
    </lineage>
</organism>
<dbReference type="SUPFAM" id="SSF48403">
    <property type="entry name" value="Ankyrin repeat"/>
    <property type="match status" value="1"/>
</dbReference>
<dbReference type="PROSITE" id="PS50294">
    <property type="entry name" value="WD_REPEATS_REGION"/>
    <property type="match status" value="5"/>
</dbReference>
<evidence type="ECO:0000256" key="1">
    <source>
        <dbReference type="ARBA" id="ARBA00022574"/>
    </source>
</evidence>
<dbReference type="OrthoDB" id="6133115at2759"/>
<keyword evidence="2" id="KW-0677">Repeat</keyword>
<keyword evidence="10" id="KW-1185">Reference proteome</keyword>
<keyword evidence="1 6" id="KW-0853">WD repeat</keyword>
<keyword evidence="3 4" id="KW-0040">ANK repeat</keyword>
<evidence type="ECO:0000256" key="3">
    <source>
        <dbReference type="ARBA" id="ARBA00023043"/>
    </source>
</evidence>
<dbReference type="PRINTS" id="PR01415">
    <property type="entry name" value="ANKYRIN"/>
</dbReference>
<dbReference type="PROSITE" id="PS50088">
    <property type="entry name" value="ANK_REPEAT"/>
    <property type="match status" value="6"/>
</dbReference>
<dbReference type="Pfam" id="PF12796">
    <property type="entry name" value="Ank_2"/>
    <property type="match status" value="3"/>
</dbReference>
<evidence type="ECO:0000313" key="9">
    <source>
        <dbReference type="EMBL" id="KAF4446664.1"/>
    </source>
</evidence>
<dbReference type="SUPFAM" id="SSF50978">
    <property type="entry name" value="WD40 repeat-like"/>
    <property type="match status" value="1"/>
</dbReference>
<sequence length="1301" mass="143684">MDDISAPEVASSFSKLYAECMKYFQRFLLALGDENCRVIRLEQVRLTEILDEYGRAKIWGDQSKADLPERARGSLDDTLRKDEELKSLVRAILMRLGGLLNQGMKYDPEAESDCDSISSVSADSDSSSDDEGERARHTMPKICLLVIQIREQMRSLYDLSSLLRRPKIADKYIRSVSSKNSVLTRNSDTIPLVASFMRSDESHVVEKFLQWCGLTKSSQKLEFDAEVIAPTAHDLTPSGVDDILWFCQRIARANTRRREQLQYWSDHPYDAKKDIPGTTQDRSPEEIPFPVRKANDKDMSGSQASTLKPADLKSPQAMPKSTTSKQSFSTAAISDIHETQTNIRPRTVYAPTDIGQTRSTSVPDPPKVEAGKLTFTCPYCGVTLDCNEMQSRQSWKRHVFRDLRPYVCTFQDCQNAEKLYVSRRDWIYHELQIHRRQYRCRECSAIFSSRKQMSDHLKEHYDDRMLALQLDVILDLCSQQADDLNSGKEPCLICGEELSLSLLHRHVAAHMEELALFVLPNIDGGEENGDSNASVRVAKLESNGNQTDVKSEATSLGFSDVQDLGHDPADFSKLLATEEDDSSTKVTQWATSREDEKELTAEDAVDYLQDPWWDSRATVVESLVKKELSEEVIGAVSEMLDHEDSGIRCSAVQVLSSQTTIPEEVSNAMMKLLEDKDQNNMTALSCAAKCGYDTSAKWLINAGANIETKDRANKTPLLYAARGGHEAVVRLLIEAGADVNYKGNNDETALFYAARNGHAATVELLLHAGADPNAKSLDNDTPLMWAASSGHLAVVELLVIAGADVNFQEKDIGAALTWAALEGHTPVVKFLRAAGAEPINEASYPGKAFLKAATTGQLAIVESLLEAGADIETVGDYGNTALIAAVCNNGHERVVKFLLEAGADPDAKGDSGRTPLSWAIPSGDEAIVKLLLDSNANILATDDIDGRTPIEIATEKGHESIAKLLQSSSQLRKLREKGSRDLNWDVYFDPDSGRVSNVDLIDTFDHESVVCCVRFSHSGRHLATGSDRCAKIFDVQTGDLVCELGNDQIPGEQSLIRSVCFSPDDSYLVAGSEDTTIRVWDILTRSVRRRLLGHGQCVYSVDVSPHRYIIASGSGDHTVRLWGLVEGQHIRTMYAGEGVSMVVISRNGRLVAASDMGKGVSIWNLETGDLLKSLRPQEGIIHSLAFSPDNMSLLSGSLDGSVKIWKLGKVSEGEVSVRTFEEHRDFVFSAAFTPDGDWVISGSKDRSVQLWDPKTGMVQFVLQAHSEEITSVAMSSQTGYFATASRDMLARVWSYRKASPE</sequence>
<dbReference type="InterPro" id="IPR036770">
    <property type="entry name" value="Ankyrin_rpt-contain_sf"/>
</dbReference>
<dbReference type="SUPFAM" id="SSF48371">
    <property type="entry name" value="ARM repeat"/>
    <property type="match status" value="1"/>
</dbReference>
<keyword evidence="5" id="KW-0479">Metal-binding</keyword>
<dbReference type="Pfam" id="PF26082">
    <property type="entry name" value="zf-C2H2_AcuF"/>
    <property type="match status" value="1"/>
</dbReference>
<dbReference type="InterPro" id="IPR016024">
    <property type="entry name" value="ARM-type_fold"/>
</dbReference>
<dbReference type="GO" id="GO:0008270">
    <property type="term" value="F:zinc ion binding"/>
    <property type="evidence" value="ECO:0007669"/>
    <property type="project" value="UniProtKB-KW"/>
</dbReference>
<dbReference type="PROSITE" id="PS50297">
    <property type="entry name" value="ANK_REP_REGION"/>
    <property type="match status" value="5"/>
</dbReference>
<feature type="repeat" description="WD" evidence="6">
    <location>
        <begin position="1174"/>
        <end position="1207"/>
    </location>
</feature>
<dbReference type="InterPro" id="IPR013087">
    <property type="entry name" value="Znf_C2H2_type"/>
</dbReference>
<feature type="domain" description="C2H2-type" evidence="8">
    <location>
        <begin position="438"/>
        <end position="465"/>
    </location>
</feature>
<feature type="compositionally biased region" description="Low complexity" evidence="7">
    <location>
        <begin position="115"/>
        <end position="125"/>
    </location>
</feature>
<dbReference type="InterPro" id="IPR058925">
    <property type="entry name" value="zf-C2H2_AcuF"/>
</dbReference>
<dbReference type="GO" id="GO:0005737">
    <property type="term" value="C:cytoplasm"/>
    <property type="evidence" value="ECO:0007669"/>
    <property type="project" value="TreeGrafter"/>
</dbReference>
<dbReference type="SMART" id="SM00355">
    <property type="entry name" value="ZnF_C2H2"/>
    <property type="match status" value="3"/>
</dbReference>
<feature type="repeat" description="ANK" evidence="4">
    <location>
        <begin position="877"/>
        <end position="910"/>
    </location>
</feature>
<feature type="repeat" description="ANK" evidence="4">
    <location>
        <begin position="778"/>
        <end position="810"/>
    </location>
</feature>
<dbReference type="InterPro" id="IPR020472">
    <property type="entry name" value="WD40_PAC1"/>
</dbReference>
<evidence type="ECO:0000259" key="8">
    <source>
        <dbReference type="PROSITE" id="PS50157"/>
    </source>
</evidence>